<dbReference type="GeneID" id="36309236"/>
<dbReference type="RefSeq" id="WP_069388683.1">
    <property type="nucleotide sequence ID" value="NZ_JAPWIO010000002.1"/>
</dbReference>
<reference evidence="2 3" key="1">
    <citation type="submission" date="2023-07" db="EMBL/GenBank/DDBJ databases">
        <title>Strategy for survival of the halotoleranting strain Dietzia MX2 from the Yakshinskoe mineral salts deposit.</title>
        <authorList>
            <person name="Kharitonova M.A."/>
            <person name="Kupriyanova-Ashina F.G."/>
            <person name="Shakirov T.R."/>
            <person name="Vafina M.S."/>
            <person name="Ilinskaya O.N."/>
        </authorList>
    </citation>
    <scope>NUCLEOTIDE SEQUENCE [LARGE SCALE GENOMIC DNA]</scope>
    <source>
        <strain evidence="2 3">MX2</strain>
    </source>
</reference>
<organism evidence="2 3">
    <name type="scientific">Dietzia maris</name>
    <dbReference type="NCBI Taxonomy" id="37915"/>
    <lineage>
        <taxon>Bacteria</taxon>
        <taxon>Bacillati</taxon>
        <taxon>Actinomycetota</taxon>
        <taxon>Actinomycetes</taxon>
        <taxon>Mycobacteriales</taxon>
        <taxon>Dietziaceae</taxon>
        <taxon>Dietzia</taxon>
    </lineage>
</organism>
<proteinExistence type="predicted"/>
<evidence type="ECO:0000313" key="2">
    <source>
        <dbReference type="EMBL" id="MDN4504840.1"/>
    </source>
</evidence>
<evidence type="ECO:0000256" key="1">
    <source>
        <dbReference type="SAM" id="Phobius"/>
    </source>
</evidence>
<sequence length="114" mass="12727">MSLGWGLTLVALLPLAAWGIALTVVAVRRWLRRRGDEPTRRLRLARLFGNADLAVVPTSDVDLPEHTVLEVASDAGMRLVGYERTDTPLRRRVGVFVRIGSELDAVIRDDRTPR</sequence>
<dbReference type="Proteomes" id="UP001172702">
    <property type="component" value="Unassembled WGS sequence"/>
</dbReference>
<keyword evidence="1" id="KW-0812">Transmembrane</keyword>
<keyword evidence="3" id="KW-1185">Reference proteome</keyword>
<keyword evidence="1" id="KW-1133">Transmembrane helix</keyword>
<feature type="transmembrane region" description="Helical" evidence="1">
    <location>
        <begin position="6"/>
        <end position="31"/>
    </location>
</feature>
<comment type="caution">
    <text evidence="2">The sequence shown here is derived from an EMBL/GenBank/DDBJ whole genome shotgun (WGS) entry which is preliminary data.</text>
</comment>
<dbReference type="EMBL" id="JAUHTB010000002">
    <property type="protein sequence ID" value="MDN4504840.1"/>
    <property type="molecule type" value="Genomic_DNA"/>
</dbReference>
<accession>A0ABT8GXC8</accession>
<gene>
    <name evidence="2" type="ORF">QYF62_02025</name>
</gene>
<keyword evidence="1" id="KW-0472">Membrane</keyword>
<name>A0ABT8GXC8_9ACTN</name>
<evidence type="ECO:0000313" key="3">
    <source>
        <dbReference type="Proteomes" id="UP001172702"/>
    </source>
</evidence>
<protein>
    <submittedName>
        <fullName evidence="2">Uncharacterized protein</fullName>
    </submittedName>
</protein>